<comment type="caution">
    <text evidence="1">The sequence shown here is derived from an EMBL/GenBank/DDBJ whole genome shotgun (WGS) entry which is preliminary data.</text>
</comment>
<evidence type="ECO:0000313" key="1">
    <source>
        <dbReference type="EMBL" id="KAD4585928.1"/>
    </source>
</evidence>
<gene>
    <name evidence="1" type="ORF">E3N88_23529</name>
</gene>
<keyword evidence="2" id="KW-1185">Reference proteome</keyword>
<evidence type="ECO:0000313" key="2">
    <source>
        <dbReference type="Proteomes" id="UP000326396"/>
    </source>
</evidence>
<accession>A0A5N6NG73</accession>
<dbReference type="EMBL" id="SZYD01000012">
    <property type="protein sequence ID" value="KAD4585928.1"/>
    <property type="molecule type" value="Genomic_DNA"/>
</dbReference>
<reference evidence="1 2" key="1">
    <citation type="submission" date="2019-05" db="EMBL/GenBank/DDBJ databases">
        <title>Mikania micrantha, genome provides insights into the molecular mechanism of rapid growth.</title>
        <authorList>
            <person name="Liu B."/>
        </authorList>
    </citation>
    <scope>NUCLEOTIDE SEQUENCE [LARGE SCALE GENOMIC DNA]</scope>
    <source>
        <strain evidence="1">NLD-2019</strain>
        <tissue evidence="1">Leaf</tissue>
    </source>
</reference>
<protein>
    <submittedName>
        <fullName evidence="1">Uncharacterized protein</fullName>
    </submittedName>
</protein>
<sequence length="321" mass="35184">MGKGWTTKVIKRRLKNSRGTTYDTLTLSIFLHTQSLSSSTTGPYSHAGVATTGDPSCGETNGVFGGDLSRASWLQTLHACKNMDETGNAEDRLRDSPVIADMIELTPEGVRDNFPRLQELVNNYIREERLRGVRVRLAYEGDSSLSLTPPHPNSNNPQTSFLPQVSTTTNAITLVPSQTSEANTQTFLGLMGGITPEPPRTEVLPVNTNWPLQSVPLSNPYTNPFATYSMPLPHIPASTGYTGEQYFGATTAQPGIQGIAQPFWQNPYWHTYPYQGYPSYGLAGIPHAVTQSFGDEQKSTPMKWAPHEVRHCPTRAEGVSS</sequence>
<organism evidence="1 2">
    <name type="scientific">Mikania micrantha</name>
    <name type="common">bitter vine</name>
    <dbReference type="NCBI Taxonomy" id="192012"/>
    <lineage>
        <taxon>Eukaryota</taxon>
        <taxon>Viridiplantae</taxon>
        <taxon>Streptophyta</taxon>
        <taxon>Embryophyta</taxon>
        <taxon>Tracheophyta</taxon>
        <taxon>Spermatophyta</taxon>
        <taxon>Magnoliopsida</taxon>
        <taxon>eudicotyledons</taxon>
        <taxon>Gunneridae</taxon>
        <taxon>Pentapetalae</taxon>
        <taxon>asterids</taxon>
        <taxon>campanulids</taxon>
        <taxon>Asterales</taxon>
        <taxon>Asteraceae</taxon>
        <taxon>Asteroideae</taxon>
        <taxon>Heliantheae alliance</taxon>
        <taxon>Eupatorieae</taxon>
        <taxon>Mikania</taxon>
    </lineage>
</organism>
<dbReference type="AlphaFoldDB" id="A0A5N6NG73"/>
<dbReference type="Proteomes" id="UP000326396">
    <property type="component" value="Linkage Group LG2"/>
</dbReference>
<name>A0A5N6NG73_9ASTR</name>
<proteinExistence type="predicted"/>